<dbReference type="InterPro" id="IPR014710">
    <property type="entry name" value="RmlC-like_jellyroll"/>
</dbReference>
<dbReference type="GO" id="GO:0003677">
    <property type="term" value="F:DNA binding"/>
    <property type="evidence" value="ECO:0007669"/>
    <property type="project" value="UniProtKB-KW"/>
</dbReference>
<accession>A0AA48RAZ4</accession>
<dbReference type="GO" id="GO:0005829">
    <property type="term" value="C:cytosol"/>
    <property type="evidence" value="ECO:0007669"/>
    <property type="project" value="TreeGrafter"/>
</dbReference>
<evidence type="ECO:0000313" key="6">
    <source>
        <dbReference type="EMBL" id="CAJ0872917.1"/>
    </source>
</evidence>
<dbReference type="Gene3D" id="2.60.120.10">
    <property type="entry name" value="Jelly Rolls"/>
    <property type="match status" value="1"/>
</dbReference>
<dbReference type="InterPro" id="IPR036390">
    <property type="entry name" value="WH_DNA-bd_sf"/>
</dbReference>
<sequence length="235" mass="25740">MTSLTSLSHQHRQALMSNPWFAGLPEVARDDILARVRSRALGPGQRLFSRGEASDGVYGVLEGAIRVSGVSREGRVTVLDFYGPGSWIGEVSTLEGSPRIHDADAHGAILVMHLAAAEFEDLLTVHPSLSRALLRLEAQRLRILLSALELYSASSLEARLASRLLMLAGSFGVSTPQGLKLDFQLPQETLAQLTGLTRQRVNQIFKTWESNGVIEQSYGRIVMIDRAKLEEIAQP</sequence>
<feature type="domain" description="Cyclic nucleotide-binding" evidence="4">
    <location>
        <begin position="20"/>
        <end position="140"/>
    </location>
</feature>
<gene>
    <name evidence="6" type="ORF">AMST5_02461</name>
</gene>
<dbReference type="InterPro" id="IPR018490">
    <property type="entry name" value="cNMP-bd_dom_sf"/>
</dbReference>
<evidence type="ECO:0000256" key="2">
    <source>
        <dbReference type="ARBA" id="ARBA00023125"/>
    </source>
</evidence>
<dbReference type="InterPro" id="IPR000595">
    <property type="entry name" value="cNMP-bd_dom"/>
</dbReference>
<dbReference type="SUPFAM" id="SSF51206">
    <property type="entry name" value="cAMP-binding domain-like"/>
    <property type="match status" value="1"/>
</dbReference>
<dbReference type="PROSITE" id="PS51063">
    <property type="entry name" value="HTH_CRP_2"/>
    <property type="match status" value="1"/>
</dbReference>
<dbReference type="EMBL" id="OY288114">
    <property type="protein sequence ID" value="CAJ0872917.1"/>
    <property type="molecule type" value="Genomic_DNA"/>
</dbReference>
<evidence type="ECO:0000259" key="5">
    <source>
        <dbReference type="PROSITE" id="PS51063"/>
    </source>
</evidence>
<dbReference type="InterPro" id="IPR036388">
    <property type="entry name" value="WH-like_DNA-bd_sf"/>
</dbReference>
<evidence type="ECO:0000256" key="3">
    <source>
        <dbReference type="ARBA" id="ARBA00023163"/>
    </source>
</evidence>
<dbReference type="InterPro" id="IPR012318">
    <property type="entry name" value="HTH_CRP"/>
</dbReference>
<keyword evidence="2" id="KW-0238">DNA-binding</keyword>
<keyword evidence="3" id="KW-0804">Transcription</keyword>
<proteinExistence type="predicted"/>
<feature type="domain" description="HTH crp-type" evidence="5">
    <location>
        <begin position="154"/>
        <end position="228"/>
    </location>
</feature>
<name>A0AA48RAZ4_9ZZZZ</name>
<keyword evidence="1" id="KW-0805">Transcription regulation</keyword>
<dbReference type="InterPro" id="IPR050397">
    <property type="entry name" value="Env_Response_Regulators"/>
</dbReference>
<dbReference type="PANTHER" id="PTHR24567">
    <property type="entry name" value="CRP FAMILY TRANSCRIPTIONAL REGULATORY PROTEIN"/>
    <property type="match status" value="1"/>
</dbReference>
<dbReference type="AlphaFoldDB" id="A0AA48RAZ4"/>
<dbReference type="PANTHER" id="PTHR24567:SF74">
    <property type="entry name" value="HTH-TYPE TRANSCRIPTIONAL REGULATOR ARCR"/>
    <property type="match status" value="1"/>
</dbReference>
<evidence type="ECO:0000259" key="4">
    <source>
        <dbReference type="PROSITE" id="PS50042"/>
    </source>
</evidence>
<dbReference type="SMART" id="SM00100">
    <property type="entry name" value="cNMP"/>
    <property type="match status" value="1"/>
</dbReference>
<evidence type="ECO:0000256" key="1">
    <source>
        <dbReference type="ARBA" id="ARBA00023015"/>
    </source>
</evidence>
<organism evidence="6">
    <name type="scientific">freshwater sediment metagenome</name>
    <dbReference type="NCBI Taxonomy" id="556182"/>
    <lineage>
        <taxon>unclassified sequences</taxon>
        <taxon>metagenomes</taxon>
        <taxon>ecological metagenomes</taxon>
    </lineage>
</organism>
<dbReference type="Pfam" id="PF00027">
    <property type="entry name" value="cNMP_binding"/>
    <property type="match status" value="1"/>
</dbReference>
<dbReference type="SUPFAM" id="SSF46785">
    <property type="entry name" value="Winged helix' DNA-binding domain"/>
    <property type="match status" value="1"/>
</dbReference>
<dbReference type="CDD" id="cd00038">
    <property type="entry name" value="CAP_ED"/>
    <property type="match status" value="1"/>
</dbReference>
<dbReference type="Pfam" id="PF13545">
    <property type="entry name" value="HTH_Crp_2"/>
    <property type="match status" value="1"/>
</dbReference>
<dbReference type="SMART" id="SM00419">
    <property type="entry name" value="HTH_CRP"/>
    <property type="match status" value="1"/>
</dbReference>
<dbReference type="Gene3D" id="1.10.10.10">
    <property type="entry name" value="Winged helix-like DNA-binding domain superfamily/Winged helix DNA-binding domain"/>
    <property type="match status" value="1"/>
</dbReference>
<reference evidence="6" key="1">
    <citation type="submission" date="2023-07" db="EMBL/GenBank/DDBJ databases">
        <authorList>
            <person name="Pelsma A.J. K."/>
        </authorList>
    </citation>
    <scope>NUCLEOTIDE SEQUENCE</scope>
</reference>
<evidence type="ECO:0008006" key="7">
    <source>
        <dbReference type="Google" id="ProtNLM"/>
    </source>
</evidence>
<dbReference type="GO" id="GO:0003700">
    <property type="term" value="F:DNA-binding transcription factor activity"/>
    <property type="evidence" value="ECO:0007669"/>
    <property type="project" value="TreeGrafter"/>
</dbReference>
<dbReference type="PROSITE" id="PS50042">
    <property type="entry name" value="CNMP_BINDING_3"/>
    <property type="match status" value="1"/>
</dbReference>
<protein>
    <recommendedName>
        <fullName evidence="7">Crp/Fnr family transcriptional regulator</fullName>
    </recommendedName>
</protein>